<dbReference type="EMBL" id="CP092332">
    <property type="protein sequence ID" value="WGK95085.1"/>
    <property type="molecule type" value="Genomic_DNA"/>
</dbReference>
<dbReference type="SMART" id="SM00100">
    <property type="entry name" value="cNMP"/>
    <property type="match status" value="1"/>
</dbReference>
<reference evidence="2 3" key="2">
    <citation type="submission" date="2023-06" db="EMBL/GenBank/DDBJ databases">
        <title>Complete Genome Sequence of Flavobacterium keumense K3R-10.</title>
        <authorList>
            <person name="Jeong H."/>
            <person name="Jhang S.Y."/>
            <person name="Kim J.N."/>
        </authorList>
    </citation>
    <scope>NUCLEOTIDE SEQUENCE [LARGE SCALE GENOMIC DNA]</scope>
    <source>
        <strain evidence="2 3">K3R-10</strain>
    </source>
</reference>
<protein>
    <submittedName>
        <fullName evidence="2">Crp/Fnr family transcriptional regulator</fullName>
    </submittedName>
</protein>
<dbReference type="CDD" id="cd00038">
    <property type="entry name" value="CAP_ED"/>
    <property type="match status" value="1"/>
</dbReference>
<organism evidence="2 3">
    <name type="scientific">Flavobacterium keumense</name>
    <dbReference type="NCBI Taxonomy" id="1306518"/>
    <lineage>
        <taxon>Bacteria</taxon>
        <taxon>Pseudomonadati</taxon>
        <taxon>Bacteroidota</taxon>
        <taxon>Flavobacteriia</taxon>
        <taxon>Flavobacteriales</taxon>
        <taxon>Flavobacteriaceae</taxon>
        <taxon>Flavobacterium</taxon>
    </lineage>
</organism>
<dbReference type="InterPro" id="IPR018490">
    <property type="entry name" value="cNMP-bd_dom_sf"/>
</dbReference>
<dbReference type="PROSITE" id="PS50042">
    <property type="entry name" value="CNMP_BINDING_3"/>
    <property type="match status" value="1"/>
</dbReference>
<keyword evidence="3" id="KW-1185">Reference proteome</keyword>
<name>A0ABY8N614_9FLAO</name>
<sequence>MNIIKKVLMSGNFFANKDLPLLEQLATFLFVKKVKKKEILLREGSINNKIYYVQKGLLRVYVIHEGKEINTWFVKEGEFINSVTSFYYQTPSDEYIEAIEDCEVLEIKKSTYEWMLKNNLKLALFVIDQLYINLCEYHDQCQSLRFMNAEKKYEFLLNKKPDILNRLSQKHIASFLGIETTYLSKIISKL</sequence>
<dbReference type="InterPro" id="IPR014710">
    <property type="entry name" value="RmlC-like_jellyroll"/>
</dbReference>
<evidence type="ECO:0000313" key="2">
    <source>
        <dbReference type="EMBL" id="WGK95085.1"/>
    </source>
</evidence>
<dbReference type="RefSeq" id="WP_264534300.1">
    <property type="nucleotide sequence ID" value="NZ_CP092332.1"/>
</dbReference>
<dbReference type="InterPro" id="IPR000595">
    <property type="entry name" value="cNMP-bd_dom"/>
</dbReference>
<dbReference type="Pfam" id="PF00027">
    <property type="entry name" value="cNMP_binding"/>
    <property type="match status" value="1"/>
</dbReference>
<reference evidence="2 3" key="1">
    <citation type="submission" date="2022-02" db="EMBL/GenBank/DDBJ databases">
        <authorList>
            <person name="Cha I.-T."/>
            <person name="Lee K.-E."/>
            <person name="Park S.-J."/>
        </authorList>
    </citation>
    <scope>NUCLEOTIDE SEQUENCE [LARGE SCALE GENOMIC DNA]</scope>
    <source>
        <strain evidence="2 3">K3R-10</strain>
    </source>
</reference>
<evidence type="ECO:0000313" key="3">
    <source>
        <dbReference type="Proteomes" id="UP001232117"/>
    </source>
</evidence>
<gene>
    <name evidence="2" type="ORF">MG292_02335</name>
</gene>
<accession>A0ABY8N614</accession>
<dbReference type="Gene3D" id="2.60.120.10">
    <property type="entry name" value="Jelly Rolls"/>
    <property type="match status" value="1"/>
</dbReference>
<dbReference type="SUPFAM" id="SSF51206">
    <property type="entry name" value="cAMP-binding domain-like"/>
    <property type="match status" value="1"/>
</dbReference>
<dbReference type="Proteomes" id="UP001232117">
    <property type="component" value="Chromosome"/>
</dbReference>
<proteinExistence type="predicted"/>
<feature type="domain" description="Cyclic nucleotide-binding" evidence="1">
    <location>
        <begin position="13"/>
        <end position="116"/>
    </location>
</feature>
<evidence type="ECO:0000259" key="1">
    <source>
        <dbReference type="PROSITE" id="PS50042"/>
    </source>
</evidence>